<feature type="region of interest" description="Disordered" evidence="5">
    <location>
        <begin position="402"/>
        <end position="430"/>
    </location>
</feature>
<dbReference type="EMBL" id="SPIA01000002">
    <property type="protein sequence ID" value="TFH68087.1"/>
    <property type="molecule type" value="Genomic_DNA"/>
</dbReference>
<comment type="similarity">
    <text evidence="4">Belongs to the alkaline phosphatase family.</text>
</comment>
<dbReference type="InterPro" id="IPR001952">
    <property type="entry name" value="Alkaline_phosphatase"/>
</dbReference>
<protein>
    <submittedName>
        <fullName evidence="6">Alkaline phosphatase</fullName>
    </submittedName>
</protein>
<name>A0A4Y8UJV1_9GAMM</name>
<dbReference type="PRINTS" id="PR00113">
    <property type="entry name" value="ALKPHPHTASE"/>
</dbReference>
<gene>
    <name evidence="6" type="ORF">E3W66_06775</name>
</gene>
<evidence type="ECO:0000313" key="6">
    <source>
        <dbReference type="EMBL" id="TFH68087.1"/>
    </source>
</evidence>
<comment type="caution">
    <text evidence="6">The sequence shown here is derived from an EMBL/GenBank/DDBJ whole genome shotgun (WGS) entry which is preliminary data.</text>
</comment>
<dbReference type="OrthoDB" id="9794455at2"/>
<evidence type="ECO:0000256" key="3">
    <source>
        <dbReference type="PIRSR" id="PIRSR601952-2"/>
    </source>
</evidence>
<dbReference type="GO" id="GO:0046872">
    <property type="term" value="F:metal ion binding"/>
    <property type="evidence" value="ECO:0007669"/>
    <property type="project" value="UniProtKB-KW"/>
</dbReference>
<dbReference type="PANTHER" id="PTHR11596:SF5">
    <property type="entry name" value="ALKALINE PHOSPHATASE"/>
    <property type="match status" value="1"/>
</dbReference>
<evidence type="ECO:0000256" key="4">
    <source>
        <dbReference type="RuleBase" id="RU003946"/>
    </source>
</evidence>
<keyword evidence="1" id="KW-0597">Phosphoprotein</keyword>
<keyword evidence="7" id="KW-1185">Reference proteome</keyword>
<feature type="binding site" evidence="3">
    <location>
        <position position="184"/>
    </location>
    <ligand>
        <name>Mg(2+)</name>
        <dbReference type="ChEBI" id="CHEBI:18420"/>
    </ligand>
</feature>
<feature type="binding site" evidence="3">
    <location>
        <position position="349"/>
    </location>
    <ligand>
        <name>Zn(2+)</name>
        <dbReference type="ChEBI" id="CHEBI:29105"/>
        <label>1</label>
    </ligand>
</feature>
<dbReference type="CDD" id="cd16012">
    <property type="entry name" value="ALP"/>
    <property type="match status" value="1"/>
</dbReference>
<dbReference type="SUPFAM" id="SSF53649">
    <property type="entry name" value="Alkaline phosphatase-like"/>
    <property type="match status" value="1"/>
</dbReference>
<feature type="binding site" evidence="3">
    <location>
        <position position="73"/>
    </location>
    <ligand>
        <name>Zn(2+)</name>
        <dbReference type="ChEBI" id="CHEBI:29105"/>
        <label>2</label>
    </ligand>
</feature>
<comment type="cofactor">
    <cofactor evidence="3">
        <name>Zn(2+)</name>
        <dbReference type="ChEBI" id="CHEBI:29105"/>
    </cofactor>
    <text evidence="3">Binds 2 Zn(2+) ions.</text>
</comment>
<dbReference type="Pfam" id="PF00245">
    <property type="entry name" value="Alk_phosphatase"/>
    <property type="match status" value="1"/>
</dbReference>
<accession>A0A4Y8UJV1</accession>
<dbReference type="PANTHER" id="PTHR11596">
    <property type="entry name" value="ALKALINE PHOSPHATASE"/>
    <property type="match status" value="1"/>
</dbReference>
<dbReference type="AlphaFoldDB" id="A0A4Y8UJV1"/>
<feature type="binding site" evidence="3">
    <location>
        <position position="484"/>
    </location>
    <ligand>
        <name>Zn(2+)</name>
        <dbReference type="ChEBI" id="CHEBI:29105"/>
        <label>2</label>
    </ligand>
</feature>
<feature type="binding site" evidence="3">
    <location>
        <position position="386"/>
    </location>
    <ligand>
        <name>Zn(2+)</name>
        <dbReference type="ChEBI" id="CHEBI:29105"/>
        <label>2</label>
    </ligand>
</feature>
<feature type="binding site" evidence="3">
    <location>
        <position position="186"/>
    </location>
    <ligand>
        <name>Mg(2+)</name>
        <dbReference type="ChEBI" id="CHEBI:18420"/>
    </ligand>
</feature>
<proteinExistence type="inferred from homology"/>
<dbReference type="Proteomes" id="UP000298133">
    <property type="component" value="Unassembled WGS sequence"/>
</dbReference>
<reference evidence="6 7" key="1">
    <citation type="submission" date="2019-03" db="EMBL/GenBank/DDBJ databases">
        <title>Draft genome of Gammaproteobacteria bacterium LSUCC0057, a member of the SAR92 clade.</title>
        <authorList>
            <person name="Lanclos V.C."/>
            <person name="Doiron C."/>
            <person name="Henson M.W."/>
            <person name="Thrash J.C."/>
        </authorList>
    </citation>
    <scope>NUCLEOTIDE SEQUENCE [LARGE SCALE GENOMIC DNA]</scope>
    <source>
        <strain evidence="6 7">LSUCC0057</strain>
    </source>
</reference>
<feature type="binding site" evidence="3">
    <location>
        <position position="387"/>
    </location>
    <ligand>
        <name>Zn(2+)</name>
        <dbReference type="ChEBI" id="CHEBI:29105"/>
        <label>2</label>
    </ligand>
</feature>
<evidence type="ECO:0000313" key="7">
    <source>
        <dbReference type="Proteomes" id="UP000298133"/>
    </source>
</evidence>
<dbReference type="GO" id="GO:0004035">
    <property type="term" value="F:alkaline phosphatase activity"/>
    <property type="evidence" value="ECO:0007669"/>
    <property type="project" value="TreeGrafter"/>
</dbReference>
<keyword evidence="3" id="KW-0460">Magnesium</keyword>
<comment type="cofactor">
    <cofactor evidence="3">
        <name>Mg(2+)</name>
        <dbReference type="ChEBI" id="CHEBI:18420"/>
    </cofactor>
    <text evidence="3">Binds 1 Mg(2+) ion.</text>
</comment>
<evidence type="ECO:0000256" key="2">
    <source>
        <dbReference type="PIRSR" id="PIRSR601952-1"/>
    </source>
</evidence>
<feature type="binding site" evidence="3">
    <location>
        <position position="340"/>
    </location>
    <ligand>
        <name>Mg(2+)</name>
        <dbReference type="ChEBI" id="CHEBI:18420"/>
    </ligand>
</feature>
<organism evidence="6 7">
    <name type="scientific">Gammaproteobacteria bacterium LSUCC0057</name>
    <dbReference type="NCBI Taxonomy" id="2559237"/>
    <lineage>
        <taxon>Bacteria</taxon>
        <taxon>Pseudomonadati</taxon>
        <taxon>Pseudomonadota</taxon>
        <taxon>Gammaproteobacteria</taxon>
        <taxon>Cellvibrionales</taxon>
        <taxon>Porticoccaceae</taxon>
        <taxon>SAR92 clade</taxon>
    </lineage>
</organism>
<dbReference type="SMART" id="SM00098">
    <property type="entry name" value="alkPPc"/>
    <property type="match status" value="1"/>
</dbReference>
<evidence type="ECO:0000256" key="5">
    <source>
        <dbReference type="SAM" id="MobiDB-lite"/>
    </source>
</evidence>
<sequence length="523" mass="56474">MSKSVLLAAAIAVSATADDSGAELDRQLRRVNIDPQQFTSAYWRQHGERALQHALTVQPIQRKAQNIILFIGDGNGVTSVTATRIFDGQSRGLAGEEHLLSFELLPHVALAKTYNTNQQTPDSAGTMTAIMTGVKTAAGVVGLGPEVELGNCHTPPTLPLRSLLDDARARNKATGIVTTARVTHATPAAIYAHAAHRNWESDGDIPASMQPCGEDIASQLVAATNPMDVVLGGGRANFLPATMADPEYPEQSGKRQDGRNLIAEWQQHNSAGRYLWNAEQFAALPEDFTGNILGLFEPSHLHYEVDREALNGNEPSLSAMTAAAIERLAKNRNGFFLMVEAGRIDHGHHAGNAYRALTDGQELSRAVQVALDKTNAENTLIIVTADHSHVITMAGYPTRGNPILGQVVPNDSRGHASDSPQLAGDGKPYTTLSYSNGRGYGYADNPAERYRSPATAGRHLEAGETTTSKDYHQEALVPMGSETHGGEDVVIYARGPWAHLLHGVQEQNYLYHVMRYALNYGDE</sequence>
<evidence type="ECO:0000256" key="1">
    <source>
        <dbReference type="ARBA" id="ARBA00022553"/>
    </source>
</evidence>
<feature type="binding site" evidence="3">
    <location>
        <position position="345"/>
    </location>
    <ligand>
        <name>Zn(2+)</name>
        <dbReference type="ChEBI" id="CHEBI:29105"/>
        <label>2</label>
    </ligand>
</feature>
<feature type="active site" description="Phosphoserine intermediate" evidence="2">
    <location>
        <position position="123"/>
    </location>
</feature>
<dbReference type="InterPro" id="IPR017850">
    <property type="entry name" value="Alkaline_phosphatase_core_sf"/>
</dbReference>
<keyword evidence="3" id="KW-0479">Metal-binding</keyword>
<dbReference type="Gene3D" id="3.40.720.10">
    <property type="entry name" value="Alkaline Phosphatase, subunit A"/>
    <property type="match status" value="1"/>
</dbReference>
<keyword evidence="3" id="KW-0862">Zinc</keyword>